<name>A0ABR2X404_9FUNG</name>
<evidence type="ECO:0000259" key="2">
    <source>
        <dbReference type="SMART" id="SM01017"/>
    </source>
</evidence>
<dbReference type="Gene3D" id="2.60.40.640">
    <property type="match status" value="2"/>
</dbReference>
<dbReference type="EMBL" id="JASJQH010000015">
    <property type="protein sequence ID" value="KAK9768507.1"/>
    <property type="molecule type" value="Genomic_DNA"/>
</dbReference>
<evidence type="ECO:0000313" key="3">
    <source>
        <dbReference type="EMBL" id="KAK9768507.1"/>
    </source>
</evidence>
<dbReference type="InterPro" id="IPR011022">
    <property type="entry name" value="Arrestin_C-like"/>
</dbReference>
<dbReference type="InterPro" id="IPR014752">
    <property type="entry name" value="Arrestin-like_C"/>
</dbReference>
<dbReference type="SUPFAM" id="SSF81296">
    <property type="entry name" value="E set domains"/>
    <property type="match status" value="1"/>
</dbReference>
<evidence type="ECO:0000313" key="4">
    <source>
        <dbReference type="Proteomes" id="UP001479436"/>
    </source>
</evidence>
<proteinExistence type="predicted"/>
<protein>
    <recommendedName>
        <fullName evidence="2">Arrestin C-terminal-like domain-containing protein</fullName>
    </recommendedName>
</protein>
<accession>A0ABR2X404</accession>
<dbReference type="Proteomes" id="UP001479436">
    <property type="component" value="Unassembled WGS sequence"/>
</dbReference>
<sequence>MNSFPRNPSYLPAGLNLEDSHANSPSNNHTLGRDSPSLSLSANNITTRHPKVKTRIHLNNPLCVGGFSIHGQLEVECSTEDKLRLGKIGVEVIGFEEIVDRPNIKRGISTRCNRHIFLVLSTILQSPETGAAPELSMNPPGEDGLWPTRKGKVFLPFTLNLPETIPSVFSNQFSEIRYIIAGSVEVAFHNRKRNLVTHHEATVYEGIELSMELPHLLKFPVVTECQRQIFLGGKGMIKVQCFLQRQIWPAGNEVPVGIRIRNETRRKISAIKLSLVQYFKAYSAKNLSEPVVAYQTTLASQVCKSKSILIGLDNGVERECTLRLQIPSEVRTIRRSRLLDVSYVIKVTLIRTLNSIILELPLLIAHQVSIEPPLYLTLKQEIDCLRPSGDSAFEETTNENFTVPSKKDVLNVEDRSLTSQLFVNPPYTLHPTLLPTLPPNRNKEVRFKTLKDIPNMENVTTKGTKGTEICAFKELRANEDLKQFNAIQSYADSFMGAELGRGYFN</sequence>
<reference evidence="3 4" key="1">
    <citation type="submission" date="2023-04" db="EMBL/GenBank/DDBJ databases">
        <title>Genome of Basidiobolus ranarum AG-B5.</title>
        <authorList>
            <person name="Stajich J.E."/>
            <person name="Carter-House D."/>
            <person name="Gryganskyi A."/>
        </authorList>
    </citation>
    <scope>NUCLEOTIDE SEQUENCE [LARGE SCALE GENOMIC DNA]</scope>
    <source>
        <strain evidence="3 4">AG-B5</strain>
    </source>
</reference>
<dbReference type="PANTHER" id="PTHR11188:SF17">
    <property type="entry name" value="FI21816P1"/>
    <property type="match status" value="1"/>
</dbReference>
<keyword evidence="4" id="KW-1185">Reference proteome</keyword>
<dbReference type="SMART" id="SM01017">
    <property type="entry name" value="Arrestin_C"/>
    <property type="match status" value="1"/>
</dbReference>
<evidence type="ECO:0000256" key="1">
    <source>
        <dbReference type="SAM" id="MobiDB-lite"/>
    </source>
</evidence>
<dbReference type="Pfam" id="PF02752">
    <property type="entry name" value="Arrestin_C"/>
    <property type="match status" value="1"/>
</dbReference>
<feature type="region of interest" description="Disordered" evidence="1">
    <location>
        <begin position="1"/>
        <end position="42"/>
    </location>
</feature>
<dbReference type="PANTHER" id="PTHR11188">
    <property type="entry name" value="ARRESTIN DOMAIN CONTAINING PROTEIN"/>
    <property type="match status" value="1"/>
</dbReference>
<feature type="domain" description="Arrestin C-terminal-like" evidence="2">
    <location>
        <begin position="233"/>
        <end position="373"/>
    </location>
</feature>
<dbReference type="InterPro" id="IPR014756">
    <property type="entry name" value="Ig_E-set"/>
</dbReference>
<dbReference type="InterPro" id="IPR050357">
    <property type="entry name" value="Arrestin_domain-protein"/>
</dbReference>
<comment type="caution">
    <text evidence="3">The sequence shown here is derived from an EMBL/GenBank/DDBJ whole genome shotgun (WGS) entry which is preliminary data.</text>
</comment>
<organism evidence="3 4">
    <name type="scientific">Basidiobolus ranarum</name>
    <dbReference type="NCBI Taxonomy" id="34480"/>
    <lineage>
        <taxon>Eukaryota</taxon>
        <taxon>Fungi</taxon>
        <taxon>Fungi incertae sedis</taxon>
        <taxon>Zoopagomycota</taxon>
        <taxon>Entomophthoromycotina</taxon>
        <taxon>Basidiobolomycetes</taxon>
        <taxon>Basidiobolales</taxon>
        <taxon>Basidiobolaceae</taxon>
        <taxon>Basidiobolus</taxon>
    </lineage>
</organism>
<gene>
    <name evidence="3" type="ORF">K7432_000785</name>
</gene>
<feature type="compositionally biased region" description="Polar residues" evidence="1">
    <location>
        <begin position="22"/>
        <end position="42"/>
    </location>
</feature>